<name>A0AAN7HJM3_9PEZI</name>
<feature type="compositionally biased region" description="Basic residues" evidence="1">
    <location>
        <begin position="465"/>
        <end position="476"/>
    </location>
</feature>
<dbReference type="Proteomes" id="UP001303760">
    <property type="component" value="Unassembled WGS sequence"/>
</dbReference>
<feature type="compositionally biased region" description="Polar residues" evidence="1">
    <location>
        <begin position="225"/>
        <end position="270"/>
    </location>
</feature>
<reference evidence="2" key="2">
    <citation type="submission" date="2023-05" db="EMBL/GenBank/DDBJ databases">
        <authorList>
            <consortium name="Lawrence Berkeley National Laboratory"/>
            <person name="Steindorff A."/>
            <person name="Hensen N."/>
            <person name="Bonometti L."/>
            <person name="Westerberg I."/>
            <person name="Brannstrom I.O."/>
            <person name="Guillou S."/>
            <person name="Cros-Aarteil S."/>
            <person name="Calhoun S."/>
            <person name="Haridas S."/>
            <person name="Kuo A."/>
            <person name="Mondo S."/>
            <person name="Pangilinan J."/>
            <person name="Riley R."/>
            <person name="Labutti K."/>
            <person name="Andreopoulos B."/>
            <person name="Lipzen A."/>
            <person name="Chen C."/>
            <person name="Yanf M."/>
            <person name="Daum C."/>
            <person name="Ng V."/>
            <person name="Clum A."/>
            <person name="Ohm R."/>
            <person name="Martin F."/>
            <person name="Silar P."/>
            <person name="Natvig D."/>
            <person name="Lalanne C."/>
            <person name="Gautier V."/>
            <person name="Ament-Velasquez S.L."/>
            <person name="Kruys A."/>
            <person name="Hutchinson M.I."/>
            <person name="Powell A.J."/>
            <person name="Barry K."/>
            <person name="Miller A.N."/>
            <person name="Grigoriev I.V."/>
            <person name="Debuchy R."/>
            <person name="Gladieux P."/>
            <person name="Thoren M.H."/>
            <person name="Johannesson H."/>
        </authorList>
    </citation>
    <scope>NUCLEOTIDE SEQUENCE</scope>
    <source>
        <strain evidence="2">CBS 532.94</strain>
    </source>
</reference>
<feature type="compositionally biased region" description="Basic and acidic residues" evidence="1">
    <location>
        <begin position="169"/>
        <end position="192"/>
    </location>
</feature>
<protein>
    <submittedName>
        <fullName evidence="2">Uncharacterized protein</fullName>
    </submittedName>
</protein>
<dbReference type="Pfam" id="PF10446">
    <property type="entry name" value="DUF2457"/>
    <property type="match status" value="1"/>
</dbReference>
<organism evidence="2 3">
    <name type="scientific">Achaetomium macrosporum</name>
    <dbReference type="NCBI Taxonomy" id="79813"/>
    <lineage>
        <taxon>Eukaryota</taxon>
        <taxon>Fungi</taxon>
        <taxon>Dikarya</taxon>
        <taxon>Ascomycota</taxon>
        <taxon>Pezizomycotina</taxon>
        <taxon>Sordariomycetes</taxon>
        <taxon>Sordariomycetidae</taxon>
        <taxon>Sordariales</taxon>
        <taxon>Chaetomiaceae</taxon>
        <taxon>Achaetomium</taxon>
    </lineage>
</organism>
<sequence length="745" mass="83021">MEHHSPRDHATSNVLAWTAAHSANVEPSVEEDAGADADEPPDRLTPMSPLSTHFQRTPIRRASEHHESLLTKALQSQSDDDTNELGSLRQLRRRRSITSNTSCASTADLTCTTGITTPARTSSPSPRLPNAGFVPLAPSISKDTQSQKDPAVQALEKKRCISFACAAKPKPDEKMSMPPRAARDETKTEGAPKKTCIKFACPQPPRTADVQRREARPPTPVPRMTQASPSTPKASSTLEKPRSPSTVRAFRSPTSRKTPGSPVATRNNRWLTADSKDMESECVRFHEFASGEPVEEDWIRRDDASTKPKLTINDTLKKENDIRRLGKEAEEEAELEEEIDEEDDEEVDEADLIDDEDDEDESRDAEEGDDVDDEVDNDEEEEGLDDGADTEQAWDENASDGYKTDSEVGFAESDDEDDDLVLWTTRIGHYRSLSGAVTGIASMPTMSRRLSLGGNSDSSASSNRKSGRSRKKHSKTRAVPFRPATPELPDSTDFVCGTLDEDKPLEEAYISCVEARRRDRHQLIPQDIDPSFPTSDPEDEAEELYKKGYGESEDHLWLHGEFEDLHHERDRRGRKKGAAPSPKRCRSPPPKPKSRGHSPRKLYDQRSPRLRSPAPPRLGLKSPIISPVHEGEGIGLKTLAFGLGLMQAKSLPKAPSMIPHLKARRPRTGTITRETHVRGAIDIVKGLEQKRQRRKEKFYQRYYNRARKEKAQTKRPPPGQGAERMRELGLFMAGKAGHGNYVLSI</sequence>
<feature type="compositionally biased region" description="Basic and acidic residues" evidence="1">
    <location>
        <begin position="297"/>
        <end position="306"/>
    </location>
</feature>
<feature type="region of interest" description="Disordered" evidence="1">
    <location>
        <begin position="1"/>
        <end position="99"/>
    </location>
</feature>
<comment type="caution">
    <text evidence="2">The sequence shown here is derived from an EMBL/GenBank/DDBJ whole genome shotgun (WGS) entry which is preliminary data.</text>
</comment>
<feature type="region of interest" description="Disordered" evidence="1">
    <location>
        <begin position="115"/>
        <end position="153"/>
    </location>
</feature>
<feature type="region of interest" description="Disordered" evidence="1">
    <location>
        <begin position="564"/>
        <end position="626"/>
    </location>
</feature>
<evidence type="ECO:0000313" key="3">
    <source>
        <dbReference type="Proteomes" id="UP001303760"/>
    </source>
</evidence>
<feature type="compositionally biased region" description="Basic and acidic residues" evidence="1">
    <location>
        <begin position="1"/>
        <end position="10"/>
    </location>
</feature>
<feature type="compositionally biased region" description="Acidic residues" evidence="1">
    <location>
        <begin position="329"/>
        <end position="398"/>
    </location>
</feature>
<feature type="compositionally biased region" description="Basic and acidic residues" evidence="1">
    <location>
        <begin position="315"/>
        <end position="328"/>
    </location>
</feature>
<evidence type="ECO:0000256" key="1">
    <source>
        <dbReference type="SAM" id="MobiDB-lite"/>
    </source>
</evidence>
<evidence type="ECO:0000313" key="2">
    <source>
        <dbReference type="EMBL" id="KAK4242569.1"/>
    </source>
</evidence>
<dbReference type="InterPro" id="IPR018853">
    <property type="entry name" value="DUF2457"/>
</dbReference>
<reference evidence="2" key="1">
    <citation type="journal article" date="2023" name="Mol. Phylogenet. Evol.">
        <title>Genome-scale phylogeny and comparative genomics of the fungal order Sordariales.</title>
        <authorList>
            <person name="Hensen N."/>
            <person name="Bonometti L."/>
            <person name="Westerberg I."/>
            <person name="Brannstrom I.O."/>
            <person name="Guillou S."/>
            <person name="Cros-Aarteil S."/>
            <person name="Calhoun S."/>
            <person name="Haridas S."/>
            <person name="Kuo A."/>
            <person name="Mondo S."/>
            <person name="Pangilinan J."/>
            <person name="Riley R."/>
            <person name="LaButti K."/>
            <person name="Andreopoulos B."/>
            <person name="Lipzen A."/>
            <person name="Chen C."/>
            <person name="Yan M."/>
            <person name="Daum C."/>
            <person name="Ng V."/>
            <person name="Clum A."/>
            <person name="Steindorff A."/>
            <person name="Ohm R.A."/>
            <person name="Martin F."/>
            <person name="Silar P."/>
            <person name="Natvig D.O."/>
            <person name="Lalanne C."/>
            <person name="Gautier V."/>
            <person name="Ament-Velasquez S.L."/>
            <person name="Kruys A."/>
            <person name="Hutchinson M.I."/>
            <person name="Powell A.J."/>
            <person name="Barry K."/>
            <person name="Miller A.N."/>
            <person name="Grigoriev I.V."/>
            <person name="Debuchy R."/>
            <person name="Gladieux P."/>
            <person name="Hiltunen Thoren M."/>
            <person name="Johannesson H."/>
        </authorList>
    </citation>
    <scope>NUCLEOTIDE SEQUENCE</scope>
    <source>
        <strain evidence="2">CBS 532.94</strain>
    </source>
</reference>
<dbReference type="EMBL" id="MU860006">
    <property type="protein sequence ID" value="KAK4242569.1"/>
    <property type="molecule type" value="Genomic_DNA"/>
</dbReference>
<accession>A0AAN7HJM3</accession>
<gene>
    <name evidence="2" type="ORF">C8A03DRAFT_40067</name>
</gene>
<feature type="compositionally biased region" description="Acidic residues" evidence="1">
    <location>
        <begin position="28"/>
        <end position="39"/>
    </location>
</feature>
<feature type="compositionally biased region" description="Basic and acidic residues" evidence="1">
    <location>
        <begin position="274"/>
        <end position="289"/>
    </location>
</feature>
<feature type="region of interest" description="Disordered" evidence="1">
    <location>
        <begin position="438"/>
        <end position="495"/>
    </location>
</feature>
<proteinExistence type="predicted"/>
<keyword evidence="3" id="KW-1185">Reference proteome</keyword>
<dbReference type="AlphaFoldDB" id="A0AAN7HJM3"/>
<feature type="compositionally biased region" description="Polar residues" evidence="1">
    <location>
        <begin position="115"/>
        <end position="125"/>
    </location>
</feature>
<feature type="region of interest" description="Disordered" evidence="1">
    <location>
        <begin position="169"/>
        <end position="418"/>
    </location>
</feature>
<feature type="region of interest" description="Disordered" evidence="1">
    <location>
        <begin position="521"/>
        <end position="548"/>
    </location>
</feature>